<protein>
    <submittedName>
        <fullName evidence="1">Uncharacterized protein</fullName>
    </submittedName>
</protein>
<accession>A0ACB8BEB6</accession>
<proteinExistence type="predicted"/>
<dbReference type="Proteomes" id="UP000790709">
    <property type="component" value="Unassembled WGS sequence"/>
</dbReference>
<keyword evidence="2" id="KW-1185">Reference proteome</keyword>
<comment type="caution">
    <text evidence="1">The sequence shown here is derived from an EMBL/GenBank/DDBJ whole genome shotgun (WGS) entry which is preliminary data.</text>
</comment>
<evidence type="ECO:0000313" key="2">
    <source>
        <dbReference type="Proteomes" id="UP000790709"/>
    </source>
</evidence>
<sequence length="113" mass="12643">MVRTCARDKRNANQYSSEGEVECTSSLTGGWIRASRRSARDMLRVLAPLPPPLHDTTSWSLIWDSNCQCTYLCCPRVTGCLCLIRADPQTPVIFSPAVHWGDVYPEDKVTILS</sequence>
<evidence type="ECO:0000313" key="1">
    <source>
        <dbReference type="EMBL" id="KAH7923614.1"/>
    </source>
</evidence>
<dbReference type="EMBL" id="MU266447">
    <property type="protein sequence ID" value="KAH7923614.1"/>
    <property type="molecule type" value="Genomic_DNA"/>
</dbReference>
<reference evidence="1" key="1">
    <citation type="journal article" date="2021" name="New Phytol.">
        <title>Evolutionary innovations through gain and loss of genes in the ectomycorrhizal Boletales.</title>
        <authorList>
            <person name="Wu G."/>
            <person name="Miyauchi S."/>
            <person name="Morin E."/>
            <person name="Kuo A."/>
            <person name="Drula E."/>
            <person name="Varga T."/>
            <person name="Kohler A."/>
            <person name="Feng B."/>
            <person name="Cao Y."/>
            <person name="Lipzen A."/>
            <person name="Daum C."/>
            <person name="Hundley H."/>
            <person name="Pangilinan J."/>
            <person name="Johnson J."/>
            <person name="Barry K."/>
            <person name="LaButti K."/>
            <person name="Ng V."/>
            <person name="Ahrendt S."/>
            <person name="Min B."/>
            <person name="Choi I.G."/>
            <person name="Park H."/>
            <person name="Plett J.M."/>
            <person name="Magnuson J."/>
            <person name="Spatafora J.W."/>
            <person name="Nagy L.G."/>
            <person name="Henrissat B."/>
            <person name="Grigoriev I.V."/>
            <person name="Yang Z.L."/>
            <person name="Xu J."/>
            <person name="Martin F.M."/>
        </authorList>
    </citation>
    <scope>NUCLEOTIDE SEQUENCE</scope>
    <source>
        <strain evidence="1">KUC20120723A-06</strain>
    </source>
</reference>
<name>A0ACB8BEB6_9AGAM</name>
<gene>
    <name evidence="1" type="ORF">BV22DRAFT_569506</name>
</gene>
<organism evidence="1 2">
    <name type="scientific">Leucogyrophana mollusca</name>
    <dbReference type="NCBI Taxonomy" id="85980"/>
    <lineage>
        <taxon>Eukaryota</taxon>
        <taxon>Fungi</taxon>
        <taxon>Dikarya</taxon>
        <taxon>Basidiomycota</taxon>
        <taxon>Agaricomycotina</taxon>
        <taxon>Agaricomycetes</taxon>
        <taxon>Agaricomycetidae</taxon>
        <taxon>Boletales</taxon>
        <taxon>Boletales incertae sedis</taxon>
        <taxon>Leucogyrophana</taxon>
    </lineage>
</organism>